<reference evidence="2" key="1">
    <citation type="journal article" date="2023" name="Genome Biol. Evol.">
        <title>First Whole Genome Sequence and Flow Cytometry Genome Size Data for the Lichen-Forming Fungus Ramalina farinacea (Ascomycota).</title>
        <authorList>
            <person name="Llewellyn T."/>
            <person name="Mian S."/>
            <person name="Hill R."/>
            <person name="Leitch I.J."/>
            <person name="Gaya E."/>
        </authorList>
    </citation>
    <scope>NUCLEOTIDE SEQUENCE</scope>
    <source>
        <strain evidence="2">LIQ254RAFAR</strain>
    </source>
</reference>
<evidence type="ECO:0000259" key="1">
    <source>
        <dbReference type="Pfam" id="PF12697"/>
    </source>
</evidence>
<dbReference type="EMBL" id="JAPUFD010000002">
    <property type="protein sequence ID" value="MDI1486098.1"/>
    <property type="molecule type" value="Genomic_DNA"/>
</dbReference>
<feature type="domain" description="AB hydrolase-1" evidence="1">
    <location>
        <begin position="12"/>
        <end position="264"/>
    </location>
</feature>
<dbReference type="Pfam" id="PF12697">
    <property type="entry name" value="Abhydrolase_6"/>
    <property type="match status" value="1"/>
</dbReference>
<proteinExistence type="predicted"/>
<sequence>MATTTTTTLPALVLVPGMSSLAPLIYRPLITALTSPPHNFPPTAITPVALPSVDAIATSAPLQPSGLAVDIAAVRAAITHYLDEGRDVVVIAHSYGGTPSLYAVGDDLWKHSRQPGGEKAGVLRVLCLCSSLTLPGGTVAGDREEFKQRGGRVDEGEVVVEKHGEDHFVIPTGFENVWMPDVADQEFRGSLRPSPLSTVMTPTPEVDVGLWKISYLITRGDLAMPEGLMTWLVERAREHGAEVETKTIESGHFVQISHAEEVAEWVSQIVR</sequence>
<dbReference type="Proteomes" id="UP001161017">
    <property type="component" value="Unassembled WGS sequence"/>
</dbReference>
<dbReference type="PANTHER" id="PTHR37017:SF11">
    <property type="entry name" value="ESTERASE_LIPASE_THIOESTERASE DOMAIN-CONTAINING PROTEIN"/>
    <property type="match status" value="1"/>
</dbReference>
<dbReference type="InterPro" id="IPR000073">
    <property type="entry name" value="AB_hydrolase_1"/>
</dbReference>
<evidence type="ECO:0000313" key="2">
    <source>
        <dbReference type="EMBL" id="MDI1486098.1"/>
    </source>
</evidence>
<dbReference type="AlphaFoldDB" id="A0AA43QJZ5"/>
<name>A0AA43QJZ5_9LECA</name>
<gene>
    <name evidence="2" type="ORF">OHK93_004288</name>
</gene>
<organism evidence="2 3">
    <name type="scientific">Ramalina farinacea</name>
    <dbReference type="NCBI Taxonomy" id="258253"/>
    <lineage>
        <taxon>Eukaryota</taxon>
        <taxon>Fungi</taxon>
        <taxon>Dikarya</taxon>
        <taxon>Ascomycota</taxon>
        <taxon>Pezizomycotina</taxon>
        <taxon>Lecanoromycetes</taxon>
        <taxon>OSLEUM clade</taxon>
        <taxon>Lecanoromycetidae</taxon>
        <taxon>Lecanorales</taxon>
        <taxon>Lecanorineae</taxon>
        <taxon>Ramalinaceae</taxon>
        <taxon>Ramalina</taxon>
    </lineage>
</organism>
<dbReference type="SUPFAM" id="SSF53474">
    <property type="entry name" value="alpha/beta-Hydrolases"/>
    <property type="match status" value="1"/>
</dbReference>
<dbReference type="Gene3D" id="3.40.50.1820">
    <property type="entry name" value="alpha/beta hydrolase"/>
    <property type="match status" value="1"/>
</dbReference>
<dbReference type="InterPro" id="IPR052897">
    <property type="entry name" value="Sec-Metab_Biosynth_Hydrolase"/>
</dbReference>
<evidence type="ECO:0000313" key="3">
    <source>
        <dbReference type="Proteomes" id="UP001161017"/>
    </source>
</evidence>
<dbReference type="InterPro" id="IPR029058">
    <property type="entry name" value="AB_hydrolase_fold"/>
</dbReference>
<comment type="caution">
    <text evidence="2">The sequence shown here is derived from an EMBL/GenBank/DDBJ whole genome shotgun (WGS) entry which is preliminary data.</text>
</comment>
<accession>A0AA43QJZ5</accession>
<dbReference type="PANTHER" id="PTHR37017">
    <property type="entry name" value="AB HYDROLASE-1 DOMAIN-CONTAINING PROTEIN-RELATED"/>
    <property type="match status" value="1"/>
</dbReference>
<keyword evidence="3" id="KW-1185">Reference proteome</keyword>
<protein>
    <recommendedName>
        <fullName evidence="1">AB hydrolase-1 domain-containing protein</fullName>
    </recommendedName>
</protein>